<dbReference type="GO" id="GO:0070192">
    <property type="term" value="P:chromosome organization involved in meiotic cell cycle"/>
    <property type="evidence" value="ECO:0007669"/>
    <property type="project" value="TreeGrafter"/>
</dbReference>
<evidence type="ECO:0000256" key="6">
    <source>
        <dbReference type="ARBA" id="ARBA00022723"/>
    </source>
</evidence>
<dbReference type="PROSITE" id="PS51131">
    <property type="entry name" value="ZN_HOOK"/>
    <property type="match status" value="1"/>
</dbReference>
<evidence type="ECO:0000256" key="2">
    <source>
        <dbReference type="ARBA" id="ARBA00004123"/>
    </source>
</evidence>
<feature type="binding site" evidence="18">
    <location>
        <position position="647"/>
    </location>
    <ligand>
        <name>Zn(2+)</name>
        <dbReference type="ChEBI" id="CHEBI:29105"/>
    </ligand>
</feature>
<keyword evidence="9" id="KW-0378">Hydrolase</keyword>
<dbReference type="FunCoup" id="A0A163TJP6">
    <property type="interactions" value="763"/>
</dbReference>
<dbReference type="GO" id="GO:0030870">
    <property type="term" value="C:Mre11 complex"/>
    <property type="evidence" value="ECO:0007669"/>
    <property type="project" value="TreeGrafter"/>
</dbReference>
<dbReference type="GO" id="GO:0003691">
    <property type="term" value="F:double-stranded telomeric DNA binding"/>
    <property type="evidence" value="ECO:0007669"/>
    <property type="project" value="TreeGrafter"/>
</dbReference>
<evidence type="ECO:0000313" key="21">
    <source>
        <dbReference type="EMBL" id="SAM05452.1"/>
    </source>
</evidence>
<feature type="domain" description="Zinc-hook" evidence="20">
    <location>
        <begin position="600"/>
        <end position="697"/>
    </location>
</feature>
<name>A0A163TJP6_ABSGL</name>
<dbReference type="STRING" id="4829.A0A163TJP6"/>
<dbReference type="InterPro" id="IPR038729">
    <property type="entry name" value="Rad50/SbcC_AAA"/>
</dbReference>
<reference evidence="21" key="1">
    <citation type="submission" date="2016-04" db="EMBL/GenBank/DDBJ databases">
        <authorList>
            <person name="Evans L.H."/>
            <person name="Alamgir A."/>
            <person name="Owens N."/>
            <person name="Weber N.D."/>
            <person name="Virtaneva K."/>
            <person name="Barbian K."/>
            <person name="Babar A."/>
            <person name="Rosenke K."/>
        </authorList>
    </citation>
    <scope>NUCLEOTIDE SEQUENCE [LARGE SCALE GENOMIC DNA]</scope>
    <source>
        <strain evidence="21">CBS 101.48</strain>
    </source>
</reference>
<dbReference type="PANTHER" id="PTHR18867">
    <property type="entry name" value="RAD50"/>
    <property type="match status" value="1"/>
</dbReference>
<keyword evidence="10 18" id="KW-0862">Zinc</keyword>
<gene>
    <name evidence="21" type="primary">ABSGL_11327.1 scaffold 12295</name>
</gene>
<dbReference type="GO" id="GO:0006302">
    <property type="term" value="P:double-strand break repair"/>
    <property type="evidence" value="ECO:0007669"/>
    <property type="project" value="InterPro"/>
</dbReference>
<keyword evidence="11" id="KW-0067">ATP-binding</keyword>
<feature type="coiled-coil region" evidence="19">
    <location>
        <begin position="875"/>
        <end position="993"/>
    </location>
</feature>
<dbReference type="GO" id="GO:0043047">
    <property type="term" value="F:single-stranded telomeric DNA binding"/>
    <property type="evidence" value="ECO:0007669"/>
    <property type="project" value="TreeGrafter"/>
</dbReference>
<feature type="coiled-coil region" evidence="19">
    <location>
        <begin position="545"/>
        <end position="572"/>
    </location>
</feature>
<dbReference type="GO" id="GO:0000722">
    <property type="term" value="P:telomere maintenance via recombination"/>
    <property type="evidence" value="ECO:0007669"/>
    <property type="project" value="TreeGrafter"/>
</dbReference>
<feature type="coiled-coil region" evidence="19">
    <location>
        <begin position="465"/>
        <end position="492"/>
    </location>
</feature>
<comment type="similarity">
    <text evidence="4">Belongs to the SMC family. RAD50 subfamily.</text>
</comment>
<evidence type="ECO:0000256" key="15">
    <source>
        <dbReference type="ARBA" id="ARBA00023242"/>
    </source>
</evidence>
<organism evidence="21">
    <name type="scientific">Absidia glauca</name>
    <name type="common">Pin mould</name>
    <dbReference type="NCBI Taxonomy" id="4829"/>
    <lineage>
        <taxon>Eukaryota</taxon>
        <taxon>Fungi</taxon>
        <taxon>Fungi incertae sedis</taxon>
        <taxon>Mucoromycota</taxon>
        <taxon>Mucoromycotina</taxon>
        <taxon>Mucoromycetes</taxon>
        <taxon>Mucorales</taxon>
        <taxon>Cunninghamellaceae</taxon>
        <taxon>Absidia</taxon>
    </lineage>
</organism>
<feature type="coiled-coil region" evidence="19">
    <location>
        <begin position="782"/>
        <end position="832"/>
    </location>
</feature>
<keyword evidence="6 18" id="KW-0479">Metal-binding</keyword>
<evidence type="ECO:0000256" key="8">
    <source>
        <dbReference type="ARBA" id="ARBA00022763"/>
    </source>
</evidence>
<dbReference type="GO" id="GO:0016887">
    <property type="term" value="F:ATP hydrolysis activity"/>
    <property type="evidence" value="ECO:0007669"/>
    <property type="project" value="InterPro"/>
</dbReference>
<keyword evidence="16" id="KW-0469">Meiosis</keyword>
<keyword evidence="15" id="KW-0539">Nucleus</keyword>
<dbReference type="GO" id="GO:0007004">
    <property type="term" value="P:telomere maintenance via telomerase"/>
    <property type="evidence" value="ECO:0007669"/>
    <property type="project" value="TreeGrafter"/>
</dbReference>
<evidence type="ECO:0000256" key="14">
    <source>
        <dbReference type="ARBA" id="ARBA00023204"/>
    </source>
</evidence>
<evidence type="ECO:0000259" key="20">
    <source>
        <dbReference type="PROSITE" id="PS51131"/>
    </source>
</evidence>
<evidence type="ECO:0000256" key="12">
    <source>
        <dbReference type="ARBA" id="ARBA00022842"/>
    </source>
</evidence>
<feature type="binding site" evidence="18">
    <location>
        <position position="644"/>
    </location>
    <ligand>
        <name>Zn(2+)</name>
        <dbReference type="ChEBI" id="CHEBI:29105"/>
    </ligand>
</feature>
<keyword evidence="13 19" id="KW-0175">Coiled coil</keyword>
<evidence type="ECO:0000256" key="7">
    <source>
        <dbReference type="ARBA" id="ARBA00022741"/>
    </source>
</evidence>
<dbReference type="GO" id="GO:0046872">
    <property type="term" value="F:metal ion binding"/>
    <property type="evidence" value="ECO:0007669"/>
    <property type="project" value="UniProtKB-UniRule"/>
</dbReference>
<evidence type="ECO:0000256" key="13">
    <source>
        <dbReference type="ARBA" id="ARBA00023054"/>
    </source>
</evidence>
<evidence type="ECO:0000256" key="11">
    <source>
        <dbReference type="ARBA" id="ARBA00022840"/>
    </source>
</evidence>
<proteinExistence type="inferred from homology"/>
<sequence>MALGKQQVTIIECLKYACTGDQPPNSKGGAFIHDTKLAGVKEVKAQIRLKFVDVNGQRILCSRSMSLTQAKTKATLKTLDSSLQRFNPVSGETSSISSRCADMDALLPIHLGVPKAILENVIFCHQEESNWPLSESGTLKKKFDDIFASTKYTKALESIKEIKKDRSQETKMDAFKLEGLKTDTIKAKRVQADVTNMEQQCEEKQAQIEKLDQRIHDSTTEIERLLEVHQQAQIIINKIAQISQQKQLYRANLSELETDLTPRQESDEELEALLQAQSTKNAADESARHALEVECNRLEQQLRALREKVSSKLTQIGRLQAASDSNDQCIEEQGQLVRDICHEFNLDQSSQSDVSGCIKAIQEAVTKREQETQRVKNLGQDEQNRLSDEIQSLKSEVAGLEEAKKHTQRELDKDKDSIQGLTSQLDNIRVTHVDVDMENDRLTKETARLAAHQSEMDVTSMDTLLSTKERQLRELDDDISNINDEMSKLSLQGDTRARLALKQGDRDAKVAAARSIFEQCKDDVAQGLGVEPTLDRLDKDLRALLEKQLMEISAIQNRLDQANRDLSAAETLLSITQTSITDKRNEADALQQAIQAVCPDTSLPDEINKVDGDIVDLRGKLSSLGAAELLYSRFVKKADTNKHCPLCIRQFAQDDELTQFIRKLQGTVDRIPNQKADYTRKVEEKVRRLEQLRSLESSWVKMDNLRTNDILDLENTAKEHEQSQNRAIEQMEKVKSPRKSIRPPPLLTALLCLLSVKVAVEMSQAQGERSRIERIYKLSEDAVRQHQESKQLEKDIGRLESELRCTGSTRTITDCKRELEDLADQSELQESRKKWNAKYDQAQSYANKGRQRMERLDTLTKKIEKYRESDIPQQLTTMANEKQQLDTRIQTLTQERDAKNDEVRLMDKELADRQGVERELKDHLRYRSIKEQLKACELELAQYQQQSHQFKRATYEQQLEQLKTKQSRYIGTRGGLQGEIRQMRDQLNRYQHDLDTDYRDIQGRYNKQFVQGHHAIPLFENGRLEQDHQGTLDEHISWWRSDAEGTTAANRSYNYRVVMVKNGKEMNIRGRCSAGQKVLTSIIIRLALAETFCIHCGVLTLDEPTTNLDRANIESLADNLARIIQSRRAQSNFQLVVITHDEEFVEYLSRSEVSEKYYRISKDENQCSIIRQESFTAA</sequence>
<dbReference type="SUPFAM" id="SSF52540">
    <property type="entry name" value="P-loop containing nucleoside triphosphate hydrolases"/>
    <property type="match status" value="1"/>
</dbReference>
<evidence type="ECO:0000256" key="17">
    <source>
        <dbReference type="ARBA" id="ARBA00049360"/>
    </source>
</evidence>
<dbReference type="Gene3D" id="3.40.50.300">
    <property type="entry name" value="P-loop containing nucleotide triphosphate hydrolases"/>
    <property type="match status" value="2"/>
</dbReference>
<keyword evidence="14" id="KW-0234">DNA repair</keyword>
<dbReference type="GO" id="GO:0000794">
    <property type="term" value="C:condensed nuclear chromosome"/>
    <property type="evidence" value="ECO:0007669"/>
    <property type="project" value="TreeGrafter"/>
</dbReference>
<evidence type="ECO:0000313" key="22">
    <source>
        <dbReference type="Proteomes" id="UP000078561"/>
    </source>
</evidence>
<evidence type="ECO:0000256" key="19">
    <source>
        <dbReference type="SAM" id="Coils"/>
    </source>
</evidence>
<dbReference type="Proteomes" id="UP000078561">
    <property type="component" value="Unassembled WGS sequence"/>
</dbReference>
<evidence type="ECO:0000256" key="10">
    <source>
        <dbReference type="ARBA" id="ARBA00022833"/>
    </source>
</evidence>
<comment type="cofactor">
    <cofactor evidence="1">
        <name>Zn(2+)</name>
        <dbReference type="ChEBI" id="CHEBI:29105"/>
    </cofactor>
</comment>
<evidence type="ECO:0000256" key="18">
    <source>
        <dbReference type="PROSITE-ProRule" id="PRU00471"/>
    </source>
</evidence>
<protein>
    <recommendedName>
        <fullName evidence="20">Zinc-hook domain-containing protein</fullName>
    </recommendedName>
</protein>
<comment type="subcellular location">
    <subcellularLocation>
        <location evidence="3">Chromosome</location>
    </subcellularLocation>
    <subcellularLocation>
        <location evidence="2">Nucleus</location>
    </subcellularLocation>
</comment>
<dbReference type="EMBL" id="LT554468">
    <property type="protein sequence ID" value="SAM05452.1"/>
    <property type="molecule type" value="Genomic_DNA"/>
</dbReference>
<dbReference type="PANTHER" id="PTHR18867:SF12">
    <property type="entry name" value="DNA REPAIR PROTEIN RAD50"/>
    <property type="match status" value="1"/>
</dbReference>
<dbReference type="AlphaFoldDB" id="A0A163TJP6"/>
<evidence type="ECO:0000256" key="3">
    <source>
        <dbReference type="ARBA" id="ARBA00004286"/>
    </source>
</evidence>
<dbReference type="GO" id="GO:0051880">
    <property type="term" value="F:G-quadruplex DNA binding"/>
    <property type="evidence" value="ECO:0007669"/>
    <property type="project" value="TreeGrafter"/>
</dbReference>
<keyword evidence="12" id="KW-0460">Magnesium</keyword>
<keyword evidence="7" id="KW-0547">Nucleotide-binding</keyword>
<dbReference type="Pfam" id="PF13476">
    <property type="entry name" value="AAA_23"/>
    <property type="match status" value="1"/>
</dbReference>
<keyword evidence="5" id="KW-0158">Chromosome</keyword>
<accession>A0A163TJP6</accession>
<dbReference type="OMA" id="NIIFCHQ"/>
<evidence type="ECO:0000256" key="9">
    <source>
        <dbReference type="ARBA" id="ARBA00022801"/>
    </source>
</evidence>
<evidence type="ECO:0000256" key="1">
    <source>
        <dbReference type="ARBA" id="ARBA00001947"/>
    </source>
</evidence>
<comment type="catalytic activity">
    <reaction evidence="17">
        <text>ATP + H2O = ADP + phosphate + H(+)</text>
        <dbReference type="Rhea" id="RHEA:13065"/>
        <dbReference type="ChEBI" id="CHEBI:15377"/>
        <dbReference type="ChEBI" id="CHEBI:15378"/>
        <dbReference type="ChEBI" id="CHEBI:30616"/>
        <dbReference type="ChEBI" id="CHEBI:43474"/>
        <dbReference type="ChEBI" id="CHEBI:456216"/>
    </reaction>
</comment>
<keyword evidence="8" id="KW-0227">DNA damage</keyword>
<evidence type="ECO:0000256" key="16">
    <source>
        <dbReference type="ARBA" id="ARBA00023254"/>
    </source>
</evidence>
<keyword evidence="22" id="KW-1185">Reference proteome</keyword>
<feature type="coiled-coil region" evidence="19">
    <location>
        <begin position="361"/>
        <end position="417"/>
    </location>
</feature>
<dbReference type="InterPro" id="IPR013134">
    <property type="entry name" value="Zn_hook_RAD50"/>
</dbReference>
<evidence type="ECO:0000256" key="4">
    <source>
        <dbReference type="ARBA" id="ARBA00009439"/>
    </source>
</evidence>
<evidence type="ECO:0000256" key="5">
    <source>
        <dbReference type="ARBA" id="ARBA00022454"/>
    </source>
</evidence>
<dbReference type="InParanoid" id="A0A163TJP6"/>
<feature type="coiled-coil region" evidence="19">
    <location>
        <begin position="675"/>
        <end position="733"/>
    </location>
</feature>
<dbReference type="OrthoDB" id="18797at2759"/>
<dbReference type="GO" id="GO:0005524">
    <property type="term" value="F:ATP binding"/>
    <property type="evidence" value="ECO:0007669"/>
    <property type="project" value="UniProtKB-KW"/>
</dbReference>
<feature type="coiled-coil region" evidence="19">
    <location>
        <begin position="187"/>
        <end position="315"/>
    </location>
</feature>
<dbReference type="InterPro" id="IPR027417">
    <property type="entry name" value="P-loop_NTPase"/>
</dbReference>